<dbReference type="GO" id="GO:0003955">
    <property type="term" value="F:NAD(P)H dehydrogenase (quinone) activity"/>
    <property type="evidence" value="ECO:0007669"/>
    <property type="project" value="InterPro"/>
</dbReference>
<gene>
    <name evidence="4" type="ORF">COV72_01900</name>
</gene>
<comment type="cofactor">
    <cofactor evidence="1">
        <name>FMN</name>
        <dbReference type="ChEBI" id="CHEBI:58210"/>
    </cofactor>
</comment>
<comment type="caution">
    <text evidence="4">The sequence shown here is derived from an EMBL/GenBank/DDBJ whole genome shotgun (WGS) entry which is preliminary data.</text>
</comment>
<reference evidence="4 5" key="1">
    <citation type="submission" date="2017-09" db="EMBL/GenBank/DDBJ databases">
        <title>Depth-based differentiation of microbial function through sediment-hosted aquifers and enrichment of novel symbionts in the deep terrestrial subsurface.</title>
        <authorList>
            <person name="Probst A.J."/>
            <person name="Ladd B."/>
            <person name="Jarett J.K."/>
            <person name="Geller-Mcgrath D.E."/>
            <person name="Sieber C.M."/>
            <person name="Emerson J.B."/>
            <person name="Anantharaman K."/>
            <person name="Thomas B.C."/>
            <person name="Malmstrom R."/>
            <person name="Stieglmeier M."/>
            <person name="Klingl A."/>
            <person name="Woyke T."/>
            <person name="Ryan C.M."/>
            <person name="Banfield J.F."/>
        </authorList>
    </citation>
    <scope>NUCLEOTIDE SEQUENCE [LARGE SCALE GENOMIC DNA]</scope>
    <source>
        <strain evidence="4">CG11_big_fil_rev_8_21_14_0_20_42_13</strain>
    </source>
</reference>
<dbReference type="NCBIfam" id="NF002999">
    <property type="entry name" value="PRK03767.1"/>
    <property type="match status" value="1"/>
</dbReference>
<dbReference type="PROSITE" id="PS50902">
    <property type="entry name" value="FLAVODOXIN_LIKE"/>
    <property type="match status" value="1"/>
</dbReference>
<dbReference type="EMBL" id="PCWA01000026">
    <property type="protein sequence ID" value="PIQ89691.1"/>
    <property type="molecule type" value="Genomic_DNA"/>
</dbReference>
<name>A0A2H0LZ76_9BACT</name>
<dbReference type="NCBIfam" id="TIGR01755">
    <property type="entry name" value="flav_wrbA"/>
    <property type="match status" value="1"/>
</dbReference>
<dbReference type="Pfam" id="PF03358">
    <property type="entry name" value="FMN_red"/>
    <property type="match status" value="1"/>
</dbReference>
<dbReference type="PROSITE" id="PS00201">
    <property type="entry name" value="FLAVODOXIN"/>
    <property type="match status" value="1"/>
</dbReference>
<evidence type="ECO:0000259" key="3">
    <source>
        <dbReference type="PROSITE" id="PS50902"/>
    </source>
</evidence>
<dbReference type="AlphaFoldDB" id="A0A2H0LZ76"/>
<dbReference type="GO" id="GO:0009055">
    <property type="term" value="F:electron transfer activity"/>
    <property type="evidence" value="ECO:0007669"/>
    <property type="project" value="InterPro"/>
</dbReference>
<dbReference type="InterPro" id="IPR010089">
    <property type="entry name" value="Flavoprotein_WrbA-like"/>
</dbReference>
<proteinExistence type="inferred from homology"/>
<dbReference type="SUPFAM" id="SSF52218">
    <property type="entry name" value="Flavoproteins"/>
    <property type="match status" value="1"/>
</dbReference>
<dbReference type="InterPro" id="IPR029039">
    <property type="entry name" value="Flavoprotein-like_sf"/>
</dbReference>
<sequence>MQPKIGVLYYSMTGNTFLMAQAVCRGIEQAKGEAILRTVPELLPKETIESDERIKKAKLAQKDVAIAKVDELAEFDGIVIGSPTRFGNMCAQLRNFWDQTGGLWMKGALIGKPAGAFCCTASLHGGQETTLISMMFTLLHHGAIIAGVPYSIKELVETTRGGTPYGPSAAVGVMAQDAPTEVDLKIARELGKRITQLAAKLTGSK</sequence>
<dbReference type="GO" id="GO:0016020">
    <property type="term" value="C:membrane"/>
    <property type="evidence" value="ECO:0007669"/>
    <property type="project" value="TreeGrafter"/>
</dbReference>
<protein>
    <submittedName>
        <fullName evidence="4">NAD(P)H:quinone oxidoreductase</fullName>
    </submittedName>
</protein>
<dbReference type="GO" id="GO:0010181">
    <property type="term" value="F:FMN binding"/>
    <property type="evidence" value="ECO:0007669"/>
    <property type="project" value="InterPro"/>
</dbReference>
<comment type="similarity">
    <text evidence="2">Belongs to the WrbA family.</text>
</comment>
<evidence type="ECO:0000256" key="2">
    <source>
        <dbReference type="ARBA" id="ARBA00006961"/>
    </source>
</evidence>
<dbReference type="InterPro" id="IPR008254">
    <property type="entry name" value="Flavodoxin/NO_synth"/>
</dbReference>
<dbReference type="PANTHER" id="PTHR30546:SF23">
    <property type="entry name" value="FLAVOPROTEIN-LIKE PROTEIN YCP4-RELATED"/>
    <property type="match status" value="1"/>
</dbReference>
<evidence type="ECO:0000313" key="4">
    <source>
        <dbReference type="EMBL" id="PIQ89691.1"/>
    </source>
</evidence>
<feature type="domain" description="Flavodoxin-like" evidence="3">
    <location>
        <begin position="5"/>
        <end position="195"/>
    </location>
</feature>
<accession>A0A2H0LZ76</accession>
<dbReference type="PANTHER" id="PTHR30546">
    <property type="entry name" value="FLAVODOXIN-RELATED PROTEIN WRBA-RELATED"/>
    <property type="match status" value="1"/>
</dbReference>
<dbReference type="InterPro" id="IPR001226">
    <property type="entry name" value="Flavodoxin_CS"/>
</dbReference>
<organism evidence="4 5">
    <name type="scientific">Candidatus Ghiorseimicrobium undicola</name>
    <dbReference type="NCBI Taxonomy" id="1974746"/>
    <lineage>
        <taxon>Bacteria</taxon>
        <taxon>Pseudomonadati</taxon>
        <taxon>Candidatus Omnitrophota</taxon>
        <taxon>Candidatus Ghiorseimicrobium</taxon>
    </lineage>
</organism>
<dbReference type="Proteomes" id="UP000229641">
    <property type="component" value="Unassembled WGS sequence"/>
</dbReference>
<evidence type="ECO:0000256" key="1">
    <source>
        <dbReference type="ARBA" id="ARBA00001917"/>
    </source>
</evidence>
<dbReference type="Gene3D" id="3.40.50.360">
    <property type="match status" value="1"/>
</dbReference>
<dbReference type="FunFam" id="3.40.50.360:FF:000001">
    <property type="entry name" value="NAD(P)H dehydrogenase (Quinone) FQR1-like"/>
    <property type="match status" value="1"/>
</dbReference>
<evidence type="ECO:0000313" key="5">
    <source>
        <dbReference type="Proteomes" id="UP000229641"/>
    </source>
</evidence>
<dbReference type="InterPro" id="IPR005025">
    <property type="entry name" value="FMN_Rdtase-like_dom"/>
</dbReference>